<dbReference type="InterPro" id="IPR000425">
    <property type="entry name" value="MIP"/>
</dbReference>
<dbReference type="OrthoDB" id="3222at2759"/>
<evidence type="ECO:0000313" key="10">
    <source>
        <dbReference type="EnsemblMetazoa" id="XP_038069726.1"/>
    </source>
</evidence>
<protein>
    <recommendedName>
        <fullName evidence="12">Aquaporin</fullName>
    </recommendedName>
</protein>
<keyword evidence="11" id="KW-1185">Reference proteome</keyword>
<dbReference type="CDD" id="cd00333">
    <property type="entry name" value="MIP"/>
    <property type="match status" value="1"/>
</dbReference>
<comment type="subcellular location">
    <subcellularLocation>
        <location evidence="1">Cell membrane</location>
        <topology evidence="1">Multi-pass membrane protein</topology>
    </subcellularLocation>
</comment>
<dbReference type="NCBIfam" id="TIGR00861">
    <property type="entry name" value="MIP"/>
    <property type="match status" value="1"/>
</dbReference>
<organism evidence="10 11">
    <name type="scientific">Patiria miniata</name>
    <name type="common">Bat star</name>
    <name type="synonym">Asterina miniata</name>
    <dbReference type="NCBI Taxonomy" id="46514"/>
    <lineage>
        <taxon>Eukaryota</taxon>
        <taxon>Metazoa</taxon>
        <taxon>Echinodermata</taxon>
        <taxon>Eleutherozoa</taxon>
        <taxon>Asterozoa</taxon>
        <taxon>Asteroidea</taxon>
        <taxon>Valvatacea</taxon>
        <taxon>Valvatida</taxon>
        <taxon>Asterinidae</taxon>
        <taxon>Patiria</taxon>
    </lineage>
</organism>
<reference evidence="10" key="1">
    <citation type="submission" date="2022-11" db="UniProtKB">
        <authorList>
            <consortium name="EnsemblMetazoa"/>
        </authorList>
    </citation>
    <scope>IDENTIFICATION</scope>
</reference>
<evidence type="ECO:0000256" key="3">
    <source>
        <dbReference type="ARBA" id="ARBA00022448"/>
    </source>
</evidence>
<evidence type="ECO:0000313" key="11">
    <source>
        <dbReference type="Proteomes" id="UP000887568"/>
    </source>
</evidence>
<keyword evidence="5 8" id="KW-0812">Transmembrane</keyword>
<name>A0A914B2J8_PATMI</name>
<dbReference type="InterPro" id="IPR023271">
    <property type="entry name" value="Aquaporin-like"/>
</dbReference>
<dbReference type="EnsemblMetazoa" id="XM_038213798.1">
    <property type="protein sequence ID" value="XP_038069726.1"/>
    <property type="gene ID" value="LOC119738831"/>
</dbReference>
<dbReference type="Proteomes" id="UP000887568">
    <property type="component" value="Unplaced"/>
</dbReference>
<feature type="transmembrane region" description="Helical" evidence="9">
    <location>
        <begin position="16"/>
        <end position="37"/>
    </location>
</feature>
<dbReference type="GO" id="GO:0005886">
    <property type="term" value="C:plasma membrane"/>
    <property type="evidence" value="ECO:0007669"/>
    <property type="project" value="UniProtKB-SubCell"/>
</dbReference>
<dbReference type="GeneID" id="119738831"/>
<dbReference type="Gene3D" id="1.20.1080.10">
    <property type="entry name" value="Glycerol uptake facilitator protein"/>
    <property type="match status" value="1"/>
</dbReference>
<dbReference type="AlphaFoldDB" id="A0A914B2J8"/>
<feature type="transmembrane region" description="Helical" evidence="9">
    <location>
        <begin position="164"/>
        <end position="185"/>
    </location>
</feature>
<dbReference type="OMA" id="QNAYFTK"/>
<proteinExistence type="inferred from homology"/>
<dbReference type="SUPFAM" id="SSF81338">
    <property type="entry name" value="Aquaporin-like"/>
    <property type="match status" value="1"/>
</dbReference>
<accession>A0A914B2J8</accession>
<keyword evidence="3 8" id="KW-0813">Transport</keyword>
<keyword evidence="6 9" id="KW-1133">Transmembrane helix</keyword>
<comment type="similarity">
    <text evidence="2 8">Belongs to the MIP/aquaporin (TC 1.A.8) family.</text>
</comment>
<feature type="transmembrane region" description="Helical" evidence="9">
    <location>
        <begin position="91"/>
        <end position="113"/>
    </location>
</feature>
<dbReference type="RefSeq" id="XP_038069726.1">
    <property type="nucleotide sequence ID" value="XM_038213798.1"/>
</dbReference>
<dbReference type="GO" id="GO:0015250">
    <property type="term" value="F:water channel activity"/>
    <property type="evidence" value="ECO:0007669"/>
    <property type="project" value="TreeGrafter"/>
</dbReference>
<evidence type="ECO:0000256" key="7">
    <source>
        <dbReference type="ARBA" id="ARBA00023136"/>
    </source>
</evidence>
<feature type="transmembrane region" description="Helical" evidence="9">
    <location>
        <begin position="49"/>
        <end position="70"/>
    </location>
</feature>
<feature type="transmembrane region" description="Helical" evidence="9">
    <location>
        <begin position="205"/>
        <end position="227"/>
    </location>
</feature>
<keyword evidence="4" id="KW-1003">Cell membrane</keyword>
<evidence type="ECO:0000256" key="2">
    <source>
        <dbReference type="ARBA" id="ARBA00006175"/>
    </source>
</evidence>
<evidence type="ECO:0000256" key="1">
    <source>
        <dbReference type="ARBA" id="ARBA00004651"/>
    </source>
</evidence>
<sequence>MPQVVDKMSKEIRTAAFWRACLAEFIGTLFFVFLGLGSTVTTAADLVRISLAFGLAIATMVHCTAHISGGHLNPAVTIGFWVTHAITPLRAILYIVAQVLGGIAGAGILSGLAAPGWNGGPTKPGPGVMNYQAFILEIFLTFQLVFTVFSTVDPDRKGFTGSGPLAIGLAVALGHFAGIELSGASMNPARSIASGFVSGDWTAHWVYWVGPLLGGILAAGIYDIILAPTANASRLRKCVTCKYDASEEEEPRGDIDLSIVNHAHVADEPKL</sequence>
<evidence type="ECO:0000256" key="9">
    <source>
        <dbReference type="SAM" id="Phobius"/>
    </source>
</evidence>
<evidence type="ECO:0000256" key="8">
    <source>
        <dbReference type="RuleBase" id="RU000477"/>
    </source>
</evidence>
<feature type="transmembrane region" description="Helical" evidence="9">
    <location>
        <begin position="133"/>
        <end position="152"/>
    </location>
</feature>
<dbReference type="PANTHER" id="PTHR19139:SF199">
    <property type="entry name" value="MIP17260P"/>
    <property type="match status" value="1"/>
</dbReference>
<dbReference type="PRINTS" id="PR00783">
    <property type="entry name" value="MINTRINSICP"/>
</dbReference>
<evidence type="ECO:0000256" key="5">
    <source>
        <dbReference type="ARBA" id="ARBA00022692"/>
    </source>
</evidence>
<keyword evidence="7 9" id="KW-0472">Membrane</keyword>
<evidence type="ECO:0008006" key="12">
    <source>
        <dbReference type="Google" id="ProtNLM"/>
    </source>
</evidence>
<dbReference type="Pfam" id="PF00230">
    <property type="entry name" value="MIP"/>
    <property type="match status" value="1"/>
</dbReference>
<dbReference type="InterPro" id="IPR022357">
    <property type="entry name" value="MIP_CS"/>
</dbReference>
<evidence type="ECO:0000256" key="4">
    <source>
        <dbReference type="ARBA" id="ARBA00022475"/>
    </source>
</evidence>
<evidence type="ECO:0000256" key="6">
    <source>
        <dbReference type="ARBA" id="ARBA00022989"/>
    </source>
</evidence>
<dbReference type="InterPro" id="IPR034294">
    <property type="entry name" value="Aquaporin_transptr"/>
</dbReference>
<dbReference type="PANTHER" id="PTHR19139">
    <property type="entry name" value="AQUAPORIN TRANSPORTER"/>
    <property type="match status" value="1"/>
</dbReference>
<dbReference type="PROSITE" id="PS00221">
    <property type="entry name" value="MIP"/>
    <property type="match status" value="1"/>
</dbReference>